<proteinExistence type="predicted"/>
<dbReference type="KEGG" id="kbi:30205243"/>
<dbReference type="Pfam" id="PF25534">
    <property type="entry name" value="DUF7918"/>
    <property type="match status" value="1"/>
</dbReference>
<reference evidence="3" key="1">
    <citation type="submission" date="2013-07" db="EMBL/GenBank/DDBJ databases">
        <authorList>
            <consortium name="The Broad Institute Genome Sequencing Platform"/>
            <person name="Cuomo C."/>
            <person name="Litvintseva A."/>
            <person name="Chen Y."/>
            <person name="Heitman J."/>
            <person name="Sun S."/>
            <person name="Springer D."/>
            <person name="Dromer F."/>
            <person name="Young S.K."/>
            <person name="Zeng Q."/>
            <person name="Gargeya S."/>
            <person name="Fitzgerald M."/>
            <person name="Abouelleil A."/>
            <person name="Alvarado L."/>
            <person name="Berlin A.M."/>
            <person name="Chapman S.B."/>
            <person name="Dewar J."/>
            <person name="Goldberg J."/>
            <person name="Griggs A."/>
            <person name="Gujja S."/>
            <person name="Hansen M."/>
            <person name="Howarth C."/>
            <person name="Imamovic A."/>
            <person name="Larimer J."/>
            <person name="McCowan C."/>
            <person name="Murphy C."/>
            <person name="Pearson M."/>
            <person name="Priest M."/>
            <person name="Roberts A."/>
            <person name="Saif S."/>
            <person name="Shea T."/>
            <person name="Sykes S."/>
            <person name="Wortman J."/>
            <person name="Nusbaum C."/>
            <person name="Birren B."/>
        </authorList>
    </citation>
    <scope>NUCLEOTIDE SEQUENCE</scope>
    <source>
        <strain evidence="3">CBS 10118</strain>
    </source>
</reference>
<organism evidence="3 4">
    <name type="scientific">Kwoniella bestiolae CBS 10118</name>
    <dbReference type="NCBI Taxonomy" id="1296100"/>
    <lineage>
        <taxon>Eukaryota</taxon>
        <taxon>Fungi</taxon>
        <taxon>Dikarya</taxon>
        <taxon>Basidiomycota</taxon>
        <taxon>Agaricomycotina</taxon>
        <taxon>Tremellomycetes</taxon>
        <taxon>Tremellales</taxon>
        <taxon>Cryptococcaceae</taxon>
        <taxon>Kwoniella</taxon>
    </lineage>
</organism>
<accession>A0AAJ8K3J6</accession>
<feature type="region of interest" description="Disordered" evidence="1">
    <location>
        <begin position="262"/>
        <end position="315"/>
    </location>
</feature>
<evidence type="ECO:0000313" key="3">
    <source>
        <dbReference type="EMBL" id="WVW80178.1"/>
    </source>
</evidence>
<dbReference type="InterPro" id="IPR057678">
    <property type="entry name" value="DUF7918"/>
</dbReference>
<feature type="domain" description="DUF7918" evidence="2">
    <location>
        <begin position="27"/>
        <end position="213"/>
    </location>
</feature>
<dbReference type="EMBL" id="CP144541">
    <property type="protein sequence ID" value="WVW80178.1"/>
    <property type="molecule type" value="Genomic_DNA"/>
</dbReference>
<dbReference type="Proteomes" id="UP000092730">
    <property type="component" value="Chromosome 1"/>
</dbReference>
<gene>
    <name evidence="3" type="ORF">I302_102155</name>
</gene>
<dbReference type="PANTHER" id="PTHR36223:SF1">
    <property type="entry name" value="TRANSCRIPTION ELONGATION FACTOR EAF N-TERMINAL DOMAIN-CONTAINING PROTEIN"/>
    <property type="match status" value="1"/>
</dbReference>
<dbReference type="PANTHER" id="PTHR36223">
    <property type="entry name" value="BETA-LACTAMASE-TYPE TRANSPEPTIDASE FOLD DOMAIN CONTAINING PROTEIN"/>
    <property type="match status" value="1"/>
</dbReference>
<keyword evidence="4" id="KW-1185">Reference proteome</keyword>
<dbReference type="GeneID" id="30205243"/>
<sequence length="340" mass="38427">MFSSTGSLEAWIEEKSSQKRLNEHCVEYKPAQRGTPPTTICFLETSTEPFVIRLKRSKYLFPGDDIKAVCEIDGKDIGFSIWRADRMEYDWEAVWERRDGQLYESSLKFDALATTTDPSKVDIAVEDLQRIGTIVITLTQGTTKGSRRQPEIEVFTRVKGKVMENGGFITSVTTAKSIKRKEWPPVFYDFTPEGNGMPYHRFVFNYRPRRVLEFIGKFEGDEASIDFSQRFYPSPLASDASSSSSAYPPSLGDAVHGEIWSKSESQPCSSPRTSEVSRGSSDSTMSGASGIEVDIHHKATQALSRRSSRLLQMEPTLEKKETCVYSLRPGRKRSYQDEDD</sequence>
<protein>
    <recommendedName>
        <fullName evidence="2">DUF7918 domain-containing protein</fullName>
    </recommendedName>
</protein>
<evidence type="ECO:0000259" key="2">
    <source>
        <dbReference type="Pfam" id="PF25534"/>
    </source>
</evidence>
<dbReference type="RefSeq" id="XP_019050412.2">
    <property type="nucleotide sequence ID" value="XM_019187534.2"/>
</dbReference>
<evidence type="ECO:0000313" key="4">
    <source>
        <dbReference type="Proteomes" id="UP000092730"/>
    </source>
</evidence>
<evidence type="ECO:0000256" key="1">
    <source>
        <dbReference type="SAM" id="MobiDB-lite"/>
    </source>
</evidence>
<name>A0AAJ8K3J6_9TREE</name>
<reference evidence="3" key="2">
    <citation type="submission" date="2024-02" db="EMBL/GenBank/DDBJ databases">
        <title>Comparative genomics of Cryptococcus and Kwoniella reveals pathogenesis evolution and contrasting modes of karyotype evolution via chromosome fusion or intercentromeric recombination.</title>
        <authorList>
            <person name="Coelho M.A."/>
            <person name="David-Palma M."/>
            <person name="Shea T."/>
            <person name="Bowers K."/>
            <person name="McGinley-Smith S."/>
            <person name="Mohammad A.W."/>
            <person name="Gnirke A."/>
            <person name="Yurkov A.M."/>
            <person name="Nowrousian M."/>
            <person name="Sun S."/>
            <person name="Cuomo C.A."/>
            <person name="Heitman J."/>
        </authorList>
    </citation>
    <scope>NUCLEOTIDE SEQUENCE</scope>
    <source>
        <strain evidence="3">CBS 10118</strain>
    </source>
</reference>
<feature type="compositionally biased region" description="Polar residues" evidence="1">
    <location>
        <begin position="262"/>
        <end position="287"/>
    </location>
</feature>
<dbReference type="AlphaFoldDB" id="A0AAJ8K3J6"/>